<dbReference type="PANTHER" id="PTHR42730">
    <property type="entry name" value="2-OXOGLUTARATE SYNTHASE SUBUNIT KORC"/>
    <property type="match status" value="1"/>
</dbReference>
<dbReference type="GeneID" id="76206347"/>
<dbReference type="GO" id="GO:0016903">
    <property type="term" value="F:oxidoreductase activity, acting on the aldehyde or oxo group of donors"/>
    <property type="evidence" value="ECO:0007669"/>
    <property type="project" value="InterPro"/>
</dbReference>
<dbReference type="Proteomes" id="UP000657075">
    <property type="component" value="Unassembled WGS sequence"/>
</dbReference>
<dbReference type="EMBL" id="BMNM01000001">
    <property type="protein sequence ID" value="GGI71114.1"/>
    <property type="molecule type" value="Genomic_DNA"/>
</dbReference>
<organism evidence="4 5">
    <name type="scientific">Vulcanisaeta souniana JCM 11219</name>
    <dbReference type="NCBI Taxonomy" id="1293586"/>
    <lineage>
        <taxon>Archaea</taxon>
        <taxon>Thermoproteota</taxon>
        <taxon>Thermoprotei</taxon>
        <taxon>Thermoproteales</taxon>
        <taxon>Thermoproteaceae</taxon>
        <taxon>Vulcanisaeta</taxon>
    </lineage>
</organism>
<reference evidence="3" key="4">
    <citation type="journal article" date="2023" name="Microbiol. Resour. Announc.">
        <title>Complete Genome Sequence of Vulcanisaeta souniana Strain IC-059, a Hyperthermophilic Archaeon Isolated from Hot Spring Water in Japan.</title>
        <authorList>
            <person name="Kato S."/>
            <person name="Itoh T."/>
            <person name="Wu L."/>
            <person name="Ma J."/>
            <person name="Ohkuma M."/>
        </authorList>
    </citation>
    <scope>NUCLEOTIDE SEQUENCE</scope>
    <source>
        <strain evidence="3">JCM 11219</strain>
    </source>
</reference>
<name>A0A830E0P8_9CREN</name>
<dbReference type="SUPFAM" id="SSF53323">
    <property type="entry name" value="Pyruvate-ferredoxin oxidoreductase, PFOR, domain III"/>
    <property type="match status" value="1"/>
</dbReference>
<dbReference type="InterPro" id="IPR019752">
    <property type="entry name" value="Pyrv/ketoisovalerate_OxRed_cat"/>
</dbReference>
<evidence type="ECO:0000313" key="4">
    <source>
        <dbReference type="EMBL" id="GGI71114.1"/>
    </source>
</evidence>
<evidence type="ECO:0000313" key="3">
    <source>
        <dbReference type="EMBL" id="BDR91703.1"/>
    </source>
</evidence>
<dbReference type="OrthoDB" id="372091at2157"/>
<keyword evidence="6" id="KW-1185">Reference proteome</keyword>
<dbReference type="RefSeq" id="WP_188602525.1">
    <property type="nucleotide sequence ID" value="NZ_AP026830.1"/>
</dbReference>
<dbReference type="Proteomes" id="UP001060771">
    <property type="component" value="Chromosome"/>
</dbReference>
<reference evidence="4" key="1">
    <citation type="journal article" date="2014" name="Int. J. Syst. Evol. Microbiol.">
        <title>Complete genome sequence of Corynebacterium casei LMG S-19264T (=DSM 44701T), isolated from a smear-ripened cheese.</title>
        <authorList>
            <consortium name="US DOE Joint Genome Institute (JGI-PGF)"/>
            <person name="Walter F."/>
            <person name="Albersmeier A."/>
            <person name="Kalinowski J."/>
            <person name="Ruckert C."/>
        </authorList>
    </citation>
    <scope>NUCLEOTIDE SEQUENCE</scope>
    <source>
        <strain evidence="4">JCM 11219</strain>
    </source>
</reference>
<reference evidence="6" key="3">
    <citation type="submission" date="2022-09" db="EMBL/GenBank/DDBJ databases">
        <title>Complete genome sequence of Vulcanisaeta souniana.</title>
        <authorList>
            <person name="Kato S."/>
            <person name="Itoh T."/>
            <person name="Ohkuma M."/>
        </authorList>
    </citation>
    <scope>NUCLEOTIDE SEQUENCE [LARGE SCALE GENOMIC DNA]</scope>
    <source>
        <strain evidence="6">JCM 11219</strain>
    </source>
</reference>
<dbReference type="Pfam" id="PF01558">
    <property type="entry name" value="POR"/>
    <property type="match status" value="1"/>
</dbReference>
<sequence>MRLEVRFAGFGGQGVITAGRLLALIIMEADPGLYVVYSPSYGFQTRGGDALSDVIISDKEIDYPKARKLDLAFMLTQQSYGKYCGFVKDDGLIVIDEHVTKEASCSGKRHQELSIITNARHIGSDVFVSTIVLGAALYYLSDTELLRGKVSLELARQVVIKYFRETLLGRRGNTEDVINRNIKALGLGYGITQKSVSIK</sequence>
<dbReference type="AlphaFoldDB" id="A0A830E0P8"/>
<evidence type="ECO:0000313" key="6">
    <source>
        <dbReference type="Proteomes" id="UP001060771"/>
    </source>
</evidence>
<keyword evidence="1" id="KW-0560">Oxidoreductase</keyword>
<proteinExistence type="predicted"/>
<evidence type="ECO:0000256" key="1">
    <source>
        <dbReference type="ARBA" id="ARBA00023002"/>
    </source>
</evidence>
<dbReference type="EMBL" id="AP026830">
    <property type="protein sequence ID" value="BDR91703.1"/>
    <property type="molecule type" value="Genomic_DNA"/>
</dbReference>
<evidence type="ECO:0000259" key="2">
    <source>
        <dbReference type="Pfam" id="PF01558"/>
    </source>
</evidence>
<evidence type="ECO:0000313" key="5">
    <source>
        <dbReference type="Proteomes" id="UP000657075"/>
    </source>
</evidence>
<dbReference type="InterPro" id="IPR052554">
    <property type="entry name" value="2-oxoglutarate_synth_KorC"/>
</dbReference>
<reference evidence="4" key="2">
    <citation type="submission" date="2020-09" db="EMBL/GenBank/DDBJ databases">
        <authorList>
            <person name="Sun Q."/>
            <person name="Ohkuma M."/>
        </authorList>
    </citation>
    <scope>NUCLEOTIDE SEQUENCE</scope>
    <source>
        <strain evidence="4">JCM 11219</strain>
    </source>
</reference>
<accession>A0A830E0P8</accession>
<dbReference type="InterPro" id="IPR002869">
    <property type="entry name" value="Pyrv_flavodox_OxRed_cen"/>
</dbReference>
<feature type="domain" description="Pyruvate/ketoisovalerate oxidoreductase catalytic" evidence="2">
    <location>
        <begin position="11"/>
        <end position="189"/>
    </location>
</feature>
<dbReference type="Gene3D" id="3.40.920.10">
    <property type="entry name" value="Pyruvate-ferredoxin oxidoreductase, PFOR, domain III"/>
    <property type="match status" value="1"/>
</dbReference>
<dbReference type="PANTHER" id="PTHR42730:SF1">
    <property type="entry name" value="2-OXOGLUTARATE SYNTHASE SUBUNIT KORC"/>
    <property type="match status" value="1"/>
</dbReference>
<protein>
    <submittedName>
        <fullName evidence="4">2-oxoglutarate ferredoxin oxidoreductase subunit gamma</fullName>
    </submittedName>
</protein>
<gene>
    <name evidence="4" type="ORF">GCM10007112_05020</name>
    <name evidence="3" type="ORF">Vsou_07960</name>
</gene>